<dbReference type="PRINTS" id="PR00619">
    <property type="entry name" value="GATAZNFINGER"/>
</dbReference>
<feature type="region of interest" description="Disordered" evidence="10">
    <location>
        <begin position="1"/>
        <end position="156"/>
    </location>
</feature>
<feature type="compositionally biased region" description="Low complexity" evidence="10">
    <location>
        <begin position="421"/>
        <end position="433"/>
    </location>
</feature>
<dbReference type="GO" id="GO:0008270">
    <property type="term" value="F:zinc ion binding"/>
    <property type="evidence" value="ECO:0007669"/>
    <property type="project" value="UniProtKB-KW"/>
</dbReference>
<evidence type="ECO:0000313" key="13">
    <source>
        <dbReference type="Proteomes" id="UP000069272"/>
    </source>
</evidence>
<dbReference type="FunFam" id="3.30.50.10:FF:000032">
    <property type="entry name" value="Transcription factor GATA-3"/>
    <property type="match status" value="1"/>
</dbReference>
<organism evidence="12 13">
    <name type="scientific">Anopheles albimanus</name>
    <name type="common">New world malaria mosquito</name>
    <dbReference type="NCBI Taxonomy" id="7167"/>
    <lineage>
        <taxon>Eukaryota</taxon>
        <taxon>Metazoa</taxon>
        <taxon>Ecdysozoa</taxon>
        <taxon>Arthropoda</taxon>
        <taxon>Hexapoda</taxon>
        <taxon>Insecta</taxon>
        <taxon>Pterygota</taxon>
        <taxon>Neoptera</taxon>
        <taxon>Endopterygota</taxon>
        <taxon>Diptera</taxon>
        <taxon>Nematocera</taxon>
        <taxon>Culicoidea</taxon>
        <taxon>Culicidae</taxon>
        <taxon>Anophelinae</taxon>
        <taxon>Anopheles</taxon>
    </lineage>
</organism>
<evidence type="ECO:0000256" key="6">
    <source>
        <dbReference type="ARBA" id="ARBA00023125"/>
    </source>
</evidence>
<evidence type="ECO:0000256" key="10">
    <source>
        <dbReference type="SAM" id="MobiDB-lite"/>
    </source>
</evidence>
<dbReference type="GO" id="GO:0005634">
    <property type="term" value="C:nucleus"/>
    <property type="evidence" value="ECO:0007669"/>
    <property type="project" value="UniProtKB-SubCell"/>
</dbReference>
<dbReference type="CDD" id="cd00202">
    <property type="entry name" value="ZnF_GATA"/>
    <property type="match status" value="1"/>
</dbReference>
<feature type="region of interest" description="Disordered" evidence="10">
    <location>
        <begin position="695"/>
        <end position="724"/>
    </location>
</feature>
<dbReference type="Proteomes" id="UP000069272">
    <property type="component" value="Chromosome 2R"/>
</dbReference>
<dbReference type="InterPro" id="IPR039355">
    <property type="entry name" value="Transcription_factor_GATA"/>
</dbReference>
<evidence type="ECO:0000256" key="8">
    <source>
        <dbReference type="ARBA" id="ARBA00023242"/>
    </source>
</evidence>
<keyword evidence="3 9" id="KW-0863">Zinc-finger</keyword>
<feature type="compositionally biased region" description="Basic and acidic residues" evidence="10">
    <location>
        <begin position="88"/>
        <end position="101"/>
    </location>
</feature>
<evidence type="ECO:0000256" key="2">
    <source>
        <dbReference type="ARBA" id="ARBA00022723"/>
    </source>
</evidence>
<feature type="compositionally biased region" description="Low complexity" evidence="10">
    <location>
        <begin position="402"/>
        <end position="412"/>
    </location>
</feature>
<dbReference type="GO" id="GO:0000981">
    <property type="term" value="F:DNA-binding transcription factor activity, RNA polymerase II-specific"/>
    <property type="evidence" value="ECO:0007669"/>
    <property type="project" value="TreeGrafter"/>
</dbReference>
<dbReference type="SUPFAM" id="SSF57716">
    <property type="entry name" value="Glucocorticoid receptor-like (DNA-binding domain)"/>
    <property type="match status" value="2"/>
</dbReference>
<dbReference type="SMART" id="SM00401">
    <property type="entry name" value="ZnF_GATA"/>
    <property type="match status" value="2"/>
</dbReference>
<keyword evidence="5" id="KW-0805">Transcription regulation</keyword>
<feature type="compositionally biased region" description="Polar residues" evidence="10">
    <location>
        <begin position="825"/>
        <end position="837"/>
    </location>
</feature>
<dbReference type="EnsemblMetazoa" id="AALB016307-RA">
    <property type="protein sequence ID" value="AALB016307-PA"/>
    <property type="gene ID" value="AALB016307"/>
</dbReference>
<name>A0A8W7K611_ANOAL</name>
<reference evidence="12" key="2">
    <citation type="submission" date="2022-08" db="UniProtKB">
        <authorList>
            <consortium name="EnsemblMetazoa"/>
        </authorList>
    </citation>
    <scope>IDENTIFICATION</scope>
    <source>
        <strain evidence="12">STECLA/ALBI9_A</strain>
    </source>
</reference>
<keyword evidence="13" id="KW-1185">Reference proteome</keyword>
<dbReference type="PANTHER" id="PTHR10071">
    <property type="entry name" value="TRANSCRIPTION FACTOR GATA FAMILY MEMBER"/>
    <property type="match status" value="1"/>
</dbReference>
<dbReference type="InterPro" id="IPR013088">
    <property type="entry name" value="Znf_NHR/GATA"/>
</dbReference>
<feature type="compositionally biased region" description="Low complexity" evidence="10">
    <location>
        <begin position="124"/>
        <end position="143"/>
    </location>
</feature>
<evidence type="ECO:0000256" key="4">
    <source>
        <dbReference type="ARBA" id="ARBA00022833"/>
    </source>
</evidence>
<feature type="region of interest" description="Disordered" evidence="10">
    <location>
        <begin position="770"/>
        <end position="793"/>
    </location>
</feature>
<feature type="compositionally biased region" description="Low complexity" evidence="10">
    <location>
        <begin position="219"/>
        <end position="236"/>
    </location>
</feature>
<accession>A0A8W7K611</accession>
<keyword evidence="4" id="KW-0862">Zinc</keyword>
<dbReference type="GO" id="GO:0000978">
    <property type="term" value="F:RNA polymerase II cis-regulatory region sequence-specific DNA binding"/>
    <property type="evidence" value="ECO:0007669"/>
    <property type="project" value="TreeGrafter"/>
</dbReference>
<protein>
    <recommendedName>
        <fullName evidence="11">GATA-type domain-containing protein</fullName>
    </recommendedName>
</protein>
<dbReference type="PROSITE" id="PS00344">
    <property type="entry name" value="GATA_ZN_FINGER_1"/>
    <property type="match status" value="2"/>
</dbReference>
<dbReference type="InterPro" id="IPR000679">
    <property type="entry name" value="Znf_GATA"/>
</dbReference>
<comment type="subcellular location">
    <subcellularLocation>
        <location evidence="1">Nucleus</location>
    </subcellularLocation>
</comment>
<evidence type="ECO:0000259" key="11">
    <source>
        <dbReference type="PROSITE" id="PS50114"/>
    </source>
</evidence>
<evidence type="ECO:0000256" key="3">
    <source>
        <dbReference type="ARBA" id="ARBA00022771"/>
    </source>
</evidence>
<dbReference type="GO" id="GO:0000122">
    <property type="term" value="P:negative regulation of transcription by RNA polymerase II"/>
    <property type="evidence" value="ECO:0007669"/>
    <property type="project" value="TreeGrafter"/>
</dbReference>
<feature type="domain" description="GATA-type" evidence="11">
    <location>
        <begin position="722"/>
        <end position="775"/>
    </location>
</feature>
<feature type="region of interest" description="Disordered" evidence="10">
    <location>
        <begin position="345"/>
        <end position="433"/>
    </location>
</feature>
<dbReference type="AlphaFoldDB" id="A0A8W7K611"/>
<dbReference type="Gene3D" id="3.30.50.10">
    <property type="entry name" value="Erythroid Transcription Factor GATA-1, subunit A"/>
    <property type="match status" value="2"/>
</dbReference>
<proteinExistence type="predicted"/>
<feature type="compositionally biased region" description="Polar residues" evidence="10">
    <location>
        <begin position="103"/>
        <end position="115"/>
    </location>
</feature>
<evidence type="ECO:0000256" key="7">
    <source>
        <dbReference type="ARBA" id="ARBA00023163"/>
    </source>
</evidence>
<keyword evidence="2" id="KW-0479">Metal-binding</keyword>
<feature type="domain" description="GATA-type" evidence="11">
    <location>
        <begin position="658"/>
        <end position="712"/>
    </location>
</feature>
<dbReference type="Pfam" id="PF00320">
    <property type="entry name" value="GATA"/>
    <property type="match status" value="2"/>
</dbReference>
<feature type="compositionally biased region" description="Basic residues" evidence="10">
    <location>
        <begin position="363"/>
        <end position="385"/>
    </location>
</feature>
<feature type="region of interest" description="Disordered" evidence="10">
    <location>
        <begin position="212"/>
        <end position="236"/>
    </location>
</feature>
<sequence>MAVSGVAKGAPGAPGAASEPPASSSSSSSVVTNSTSVVAAPSSTVTETSMTATTSSSSSSSSGAVSGEQQQQQQQQQMSSSSVVNDPSKMETGHGEPKEAEQSVDTELVHQQQQHAPEGTDMIATSELHTATSTTATTSISTANERTSPGQQQQQQQTAVIINQHKQRMITTTGQIREIGEVGQEPANEPAEYDAVEYHQGAGVGEHAQHAYSYEQVSQQQQQQQQQQQEQQGTVVSSAASSTSALSVQHVQLVKREALVSEKEAEGLVVASGSNGAPEPSPTVIPLHQTHQTIYLEYKNEGSEEAVRYVNRYEDVKYHPHPRYIYQPQPHPTGLAGLPASLHAAAGHPHVSHHPAGPPGTPAHHHPGHHPGGHHTAHLHAHHGHGTMGPPPPGGHHHHQHQQQQQQQQQQHQHQHHLQQAHHGQSQAQQAVQQSIEVLPQHSGATVATQSGTTIQVQSQGPHQTIQVYETHETGTGEHVQHVSSEGASVDAKASHYTNLEPVLSSPQNYYITSDGYTAAAAAAAAAAATGNYTTFLPQKDTIYYHPGSPNTVLYKSDPTLTSSSIVTKQIHYTPPIGAGQNIYDGAGTHPSSSPSGTQPMYSSYWSTSTGVDYNPNSTSTIVMDNAGGNFGEYVSSNGQHWQISSLNDAYETQLAPPAEHRECVNCGSSDTPLWRRDVVGHTLCNACALYTRQNPGTNRPPTRSHKAKQTVQKAPPAQGNRRSGVTCANCNTTTTTLWRRNNQGDPVCNACGLYFKLHNVNRPLTMKKDGIQTRKRKPKSSQPMPPSMNGMNTPKLLPSMITPQYHTLTTEPKLLSAGTATHLGTSQPMELNSSPSHDPRYVTSGGSPSGNGGNGNLSPHLVNQVNPVGNGGGLRHIATSQVSSMDAARGANGEITSVITSTAVAERSSN</sequence>
<evidence type="ECO:0000256" key="9">
    <source>
        <dbReference type="PROSITE-ProRule" id="PRU00094"/>
    </source>
</evidence>
<evidence type="ECO:0000256" key="5">
    <source>
        <dbReference type="ARBA" id="ARBA00023015"/>
    </source>
</evidence>
<evidence type="ECO:0000256" key="1">
    <source>
        <dbReference type="ARBA" id="ARBA00004123"/>
    </source>
</evidence>
<dbReference type="PROSITE" id="PS50114">
    <property type="entry name" value="GATA_ZN_FINGER_2"/>
    <property type="match status" value="2"/>
</dbReference>
<feature type="region of interest" description="Disordered" evidence="10">
    <location>
        <begin position="825"/>
        <end position="875"/>
    </location>
</feature>
<feature type="compositionally biased region" description="Low complexity" evidence="10">
    <location>
        <begin position="1"/>
        <end position="82"/>
    </location>
</feature>
<keyword evidence="6" id="KW-0238">DNA-binding</keyword>
<reference evidence="12 13" key="1">
    <citation type="journal article" date="2017" name="G3 (Bethesda)">
        <title>The Physical Genome Mapping of Anopheles albimanus Corrected Scaffold Misassemblies and Identified Interarm Rearrangements in Genus Anopheles.</title>
        <authorList>
            <person name="Artemov G.N."/>
            <person name="Peery A.N."/>
            <person name="Jiang X."/>
            <person name="Tu Z."/>
            <person name="Stegniy V.N."/>
            <person name="Sharakhova M.V."/>
            <person name="Sharakhov I.V."/>
        </authorList>
    </citation>
    <scope>NUCLEOTIDE SEQUENCE [LARGE SCALE GENOMIC DNA]</scope>
    <source>
        <strain evidence="12 13">ALBI9_A</strain>
    </source>
</reference>
<evidence type="ECO:0000313" key="12">
    <source>
        <dbReference type="EnsemblMetazoa" id="AALB016307-PA"/>
    </source>
</evidence>
<dbReference type="GO" id="GO:0045944">
    <property type="term" value="P:positive regulation of transcription by RNA polymerase II"/>
    <property type="evidence" value="ECO:0007669"/>
    <property type="project" value="TreeGrafter"/>
</dbReference>
<dbReference type="PANTHER" id="PTHR10071:SF281">
    <property type="entry name" value="BOX A-BINDING FACTOR-RELATED"/>
    <property type="match status" value="1"/>
</dbReference>
<keyword evidence="7" id="KW-0804">Transcription</keyword>
<dbReference type="GO" id="GO:0045165">
    <property type="term" value="P:cell fate commitment"/>
    <property type="evidence" value="ECO:0007669"/>
    <property type="project" value="TreeGrafter"/>
</dbReference>
<keyword evidence="8" id="KW-0539">Nucleus</keyword>